<name>A0AAV1CEL2_OLDCO</name>
<dbReference type="EMBL" id="OX459119">
    <property type="protein sequence ID" value="CAI9093114.1"/>
    <property type="molecule type" value="Genomic_DNA"/>
</dbReference>
<protein>
    <submittedName>
        <fullName evidence="1">OLC1v1028533C3</fullName>
    </submittedName>
</protein>
<dbReference type="Proteomes" id="UP001161247">
    <property type="component" value="Chromosome 2"/>
</dbReference>
<sequence>MVLGPFEERGSKRRFGNSGEECRHEVCIFPPVKFVPPVVLRKKSFCYVKPLYVQGNGRLEPLRALFIRSMRRANANCPLTLTNNVLRRGK</sequence>
<evidence type="ECO:0000313" key="1">
    <source>
        <dbReference type="EMBL" id="CAI9093114.1"/>
    </source>
</evidence>
<proteinExistence type="predicted"/>
<dbReference type="AlphaFoldDB" id="A0AAV1CEL2"/>
<gene>
    <name evidence="1" type="ORF">OLC1_LOCUS4613</name>
</gene>
<accession>A0AAV1CEL2</accession>
<evidence type="ECO:0000313" key="2">
    <source>
        <dbReference type="Proteomes" id="UP001161247"/>
    </source>
</evidence>
<organism evidence="1 2">
    <name type="scientific">Oldenlandia corymbosa var. corymbosa</name>
    <dbReference type="NCBI Taxonomy" id="529605"/>
    <lineage>
        <taxon>Eukaryota</taxon>
        <taxon>Viridiplantae</taxon>
        <taxon>Streptophyta</taxon>
        <taxon>Embryophyta</taxon>
        <taxon>Tracheophyta</taxon>
        <taxon>Spermatophyta</taxon>
        <taxon>Magnoliopsida</taxon>
        <taxon>eudicotyledons</taxon>
        <taxon>Gunneridae</taxon>
        <taxon>Pentapetalae</taxon>
        <taxon>asterids</taxon>
        <taxon>lamiids</taxon>
        <taxon>Gentianales</taxon>
        <taxon>Rubiaceae</taxon>
        <taxon>Rubioideae</taxon>
        <taxon>Spermacoceae</taxon>
        <taxon>Hedyotis-Oldenlandia complex</taxon>
        <taxon>Oldenlandia</taxon>
    </lineage>
</organism>
<keyword evidence="2" id="KW-1185">Reference proteome</keyword>
<reference evidence="1" key="1">
    <citation type="submission" date="2023-03" db="EMBL/GenBank/DDBJ databases">
        <authorList>
            <person name="Julca I."/>
        </authorList>
    </citation>
    <scope>NUCLEOTIDE SEQUENCE</scope>
</reference>